<name>A0A6A4LNP0_9ERIC</name>
<sequence length="98" mass="10618">MRTGCSAPFFSSQAVVAGQFGLFYSILIKQVPVTASYPDHLSLSAWMCFMAALQSASVTFFLEKDPSAWKLHSVLQLGCCLYAVSISALGYLSDSSHQ</sequence>
<organism evidence="5 6">
    <name type="scientific">Rhododendron williamsianum</name>
    <dbReference type="NCBI Taxonomy" id="262921"/>
    <lineage>
        <taxon>Eukaryota</taxon>
        <taxon>Viridiplantae</taxon>
        <taxon>Streptophyta</taxon>
        <taxon>Embryophyta</taxon>
        <taxon>Tracheophyta</taxon>
        <taxon>Spermatophyta</taxon>
        <taxon>Magnoliopsida</taxon>
        <taxon>eudicotyledons</taxon>
        <taxon>Gunneridae</taxon>
        <taxon>Pentapetalae</taxon>
        <taxon>asterids</taxon>
        <taxon>Ericales</taxon>
        <taxon>Ericaceae</taxon>
        <taxon>Ericoideae</taxon>
        <taxon>Rhodoreae</taxon>
        <taxon>Rhododendron</taxon>
    </lineage>
</organism>
<gene>
    <name evidence="5" type="ORF">C3L33_05588</name>
</gene>
<dbReference type="EMBL" id="QEFC01000696">
    <property type="protein sequence ID" value="KAE9462486.1"/>
    <property type="molecule type" value="Genomic_DNA"/>
</dbReference>
<dbReference type="AlphaFoldDB" id="A0A6A4LNP0"/>
<evidence type="ECO:0000256" key="4">
    <source>
        <dbReference type="SAM" id="Phobius"/>
    </source>
</evidence>
<reference evidence="5 6" key="1">
    <citation type="journal article" date="2019" name="Genome Biol. Evol.">
        <title>The Rhododendron genome and chromosomal organization provide insight into shared whole-genome duplications across the heath family (Ericaceae).</title>
        <authorList>
            <person name="Soza V.L."/>
            <person name="Lindsley D."/>
            <person name="Waalkes A."/>
            <person name="Ramage E."/>
            <person name="Patwardhan R.P."/>
            <person name="Burton J.N."/>
            <person name="Adey A."/>
            <person name="Kumar A."/>
            <person name="Qiu R."/>
            <person name="Shendure J."/>
            <person name="Hall B."/>
        </authorList>
    </citation>
    <scope>NUCLEOTIDE SEQUENCE [LARGE SCALE GENOMIC DNA]</scope>
    <source>
        <strain evidence="5">RSF 1966-606</strain>
    </source>
</reference>
<dbReference type="InterPro" id="IPR030184">
    <property type="entry name" value="WAT1-related"/>
</dbReference>
<proteinExistence type="predicted"/>
<dbReference type="Proteomes" id="UP000428333">
    <property type="component" value="Linkage Group LG03"/>
</dbReference>
<evidence type="ECO:0000313" key="5">
    <source>
        <dbReference type="EMBL" id="KAE9462486.1"/>
    </source>
</evidence>
<keyword evidence="6" id="KW-1185">Reference proteome</keyword>
<dbReference type="GO" id="GO:0016020">
    <property type="term" value="C:membrane"/>
    <property type="evidence" value="ECO:0007669"/>
    <property type="project" value="InterPro"/>
</dbReference>
<evidence type="ECO:0000256" key="3">
    <source>
        <dbReference type="ARBA" id="ARBA00023136"/>
    </source>
</evidence>
<keyword evidence="1 4" id="KW-0812">Transmembrane</keyword>
<feature type="transmembrane region" description="Helical" evidence="4">
    <location>
        <begin position="74"/>
        <end position="92"/>
    </location>
</feature>
<feature type="non-terminal residue" evidence="5">
    <location>
        <position position="1"/>
    </location>
</feature>
<keyword evidence="3 4" id="KW-0472">Membrane</keyword>
<evidence type="ECO:0008006" key="7">
    <source>
        <dbReference type="Google" id="ProtNLM"/>
    </source>
</evidence>
<evidence type="ECO:0000256" key="1">
    <source>
        <dbReference type="ARBA" id="ARBA00022692"/>
    </source>
</evidence>
<comment type="caution">
    <text evidence="5">The sequence shown here is derived from an EMBL/GenBank/DDBJ whole genome shotgun (WGS) entry which is preliminary data.</text>
</comment>
<dbReference type="PANTHER" id="PTHR31218">
    <property type="entry name" value="WAT1-RELATED PROTEIN"/>
    <property type="match status" value="1"/>
</dbReference>
<dbReference type="OrthoDB" id="1728340at2759"/>
<protein>
    <recommendedName>
        <fullName evidence="7">WAT1-related protein</fullName>
    </recommendedName>
</protein>
<keyword evidence="2 4" id="KW-1133">Transmembrane helix</keyword>
<dbReference type="GO" id="GO:0022857">
    <property type="term" value="F:transmembrane transporter activity"/>
    <property type="evidence" value="ECO:0007669"/>
    <property type="project" value="InterPro"/>
</dbReference>
<evidence type="ECO:0000256" key="2">
    <source>
        <dbReference type="ARBA" id="ARBA00022989"/>
    </source>
</evidence>
<evidence type="ECO:0000313" key="6">
    <source>
        <dbReference type="Proteomes" id="UP000428333"/>
    </source>
</evidence>
<feature type="transmembrane region" description="Helical" evidence="4">
    <location>
        <begin position="41"/>
        <end position="62"/>
    </location>
</feature>
<accession>A0A6A4LNP0</accession>